<feature type="transmembrane region" description="Helical" evidence="6">
    <location>
        <begin position="248"/>
        <end position="268"/>
    </location>
</feature>
<organism evidence="8 9">
    <name type="scientific">Primorskyibacter flagellatus</name>
    <dbReference type="NCBI Taxonomy" id="1387277"/>
    <lineage>
        <taxon>Bacteria</taxon>
        <taxon>Pseudomonadati</taxon>
        <taxon>Pseudomonadota</taxon>
        <taxon>Alphaproteobacteria</taxon>
        <taxon>Rhodobacterales</taxon>
        <taxon>Roseobacteraceae</taxon>
        <taxon>Primorskyibacter</taxon>
    </lineage>
</organism>
<dbReference type="RefSeq" id="WP_188478166.1">
    <property type="nucleotide sequence ID" value="NZ_BMFJ01000001.1"/>
</dbReference>
<dbReference type="GO" id="GO:0005886">
    <property type="term" value="C:plasma membrane"/>
    <property type="evidence" value="ECO:0007669"/>
    <property type="project" value="UniProtKB-SubCell"/>
</dbReference>
<keyword evidence="2" id="KW-1003">Cell membrane</keyword>
<dbReference type="InterPro" id="IPR036259">
    <property type="entry name" value="MFS_trans_sf"/>
</dbReference>
<sequence length="388" mass="40338">MTRDTSPFGLLALLLLAGMCAAGQFAKVSVIFPELAAVYPEAGASLGFLVSILSLTGVLTGLVAGMLVARIGLRRVVTGGLLIGAALSLIQSAMLPLPLMIATRALEGISHIALVVALPTLIAQLSAERHRPYTMTLWGSYFGVTFALVAWIGAPLARVHGPALLFQVHAAIMVIFAVALALALPKGLIPRKDAPLPDFRGLLAAHPRIYASPHIAAPALGWFFYTLTFVALLTVLPPYLPETTRATLTFWMPLAGILVSLTLGAQLLRRMPAVSIVLIGLALASLGLVVMWLAPAAFAAPILVFGALGLVQGASFTAIPQLNPDPADQALANGALAQMGNLGNLLGTPVLLAMTAPLGFDGAILFALLAYAGCAAVHLHAAARRRKS</sequence>
<dbReference type="InterPro" id="IPR011701">
    <property type="entry name" value="MFS"/>
</dbReference>
<feature type="transmembrane region" description="Helical" evidence="6">
    <location>
        <begin position="215"/>
        <end position="236"/>
    </location>
</feature>
<dbReference type="Proteomes" id="UP000612855">
    <property type="component" value="Unassembled WGS sequence"/>
</dbReference>
<dbReference type="Pfam" id="PF07690">
    <property type="entry name" value="MFS_1"/>
    <property type="match status" value="1"/>
</dbReference>
<gene>
    <name evidence="8" type="ORF">GCM10011360_26800</name>
</gene>
<feature type="transmembrane region" description="Helical" evidence="6">
    <location>
        <begin position="163"/>
        <end position="184"/>
    </location>
</feature>
<dbReference type="InterPro" id="IPR020846">
    <property type="entry name" value="MFS_dom"/>
</dbReference>
<evidence type="ECO:0000256" key="2">
    <source>
        <dbReference type="ARBA" id="ARBA00022475"/>
    </source>
</evidence>
<feature type="transmembrane region" description="Helical" evidence="6">
    <location>
        <begin position="300"/>
        <end position="319"/>
    </location>
</feature>
<evidence type="ECO:0000259" key="7">
    <source>
        <dbReference type="PROSITE" id="PS50850"/>
    </source>
</evidence>
<dbReference type="PANTHER" id="PTHR43124">
    <property type="entry name" value="PURINE EFFLUX PUMP PBUE"/>
    <property type="match status" value="1"/>
</dbReference>
<feature type="transmembrane region" description="Helical" evidence="6">
    <location>
        <begin position="108"/>
        <end position="125"/>
    </location>
</feature>
<proteinExistence type="predicted"/>
<evidence type="ECO:0000256" key="4">
    <source>
        <dbReference type="ARBA" id="ARBA00022989"/>
    </source>
</evidence>
<feature type="transmembrane region" description="Helical" evidence="6">
    <location>
        <begin position="137"/>
        <end position="157"/>
    </location>
</feature>
<keyword evidence="4 6" id="KW-1133">Transmembrane helix</keyword>
<evidence type="ECO:0000256" key="5">
    <source>
        <dbReference type="ARBA" id="ARBA00023136"/>
    </source>
</evidence>
<dbReference type="Gene3D" id="1.20.1250.20">
    <property type="entry name" value="MFS general substrate transporter like domains"/>
    <property type="match status" value="1"/>
</dbReference>
<feature type="transmembrane region" description="Helical" evidence="6">
    <location>
        <begin position="331"/>
        <end position="356"/>
    </location>
</feature>
<feature type="transmembrane region" description="Helical" evidence="6">
    <location>
        <begin position="275"/>
        <end position="294"/>
    </location>
</feature>
<dbReference type="PANTHER" id="PTHR43124:SF3">
    <property type="entry name" value="CHLORAMPHENICOL EFFLUX PUMP RV0191"/>
    <property type="match status" value="1"/>
</dbReference>
<feature type="transmembrane region" description="Helical" evidence="6">
    <location>
        <begin position="46"/>
        <end position="69"/>
    </location>
</feature>
<evidence type="ECO:0000256" key="1">
    <source>
        <dbReference type="ARBA" id="ARBA00004651"/>
    </source>
</evidence>
<evidence type="ECO:0000313" key="8">
    <source>
        <dbReference type="EMBL" id="GGE37644.1"/>
    </source>
</evidence>
<reference evidence="9" key="1">
    <citation type="journal article" date="2019" name="Int. J. Syst. Evol. Microbiol.">
        <title>The Global Catalogue of Microorganisms (GCM) 10K type strain sequencing project: providing services to taxonomists for standard genome sequencing and annotation.</title>
        <authorList>
            <consortium name="The Broad Institute Genomics Platform"/>
            <consortium name="The Broad Institute Genome Sequencing Center for Infectious Disease"/>
            <person name="Wu L."/>
            <person name="Ma J."/>
        </authorList>
    </citation>
    <scope>NUCLEOTIDE SEQUENCE [LARGE SCALE GENOMIC DNA]</scope>
    <source>
        <strain evidence="9">CGMCC 1.12664</strain>
    </source>
</reference>
<feature type="domain" description="Major facilitator superfamily (MFS) profile" evidence="7">
    <location>
        <begin position="10"/>
        <end position="385"/>
    </location>
</feature>
<dbReference type="InterPro" id="IPR050189">
    <property type="entry name" value="MFS_Efflux_Transporters"/>
</dbReference>
<dbReference type="SUPFAM" id="SSF103473">
    <property type="entry name" value="MFS general substrate transporter"/>
    <property type="match status" value="1"/>
</dbReference>
<keyword evidence="9" id="KW-1185">Reference proteome</keyword>
<evidence type="ECO:0000256" key="3">
    <source>
        <dbReference type="ARBA" id="ARBA00022692"/>
    </source>
</evidence>
<accession>A0A917AAT4</accession>
<comment type="subcellular location">
    <subcellularLocation>
        <location evidence="1">Cell membrane</location>
        <topology evidence="1">Multi-pass membrane protein</topology>
    </subcellularLocation>
</comment>
<keyword evidence="3 6" id="KW-0812">Transmembrane</keyword>
<dbReference type="EMBL" id="BMFJ01000001">
    <property type="protein sequence ID" value="GGE37644.1"/>
    <property type="molecule type" value="Genomic_DNA"/>
</dbReference>
<comment type="caution">
    <text evidence="8">The sequence shown here is derived from an EMBL/GenBank/DDBJ whole genome shotgun (WGS) entry which is preliminary data.</text>
</comment>
<dbReference type="AlphaFoldDB" id="A0A917AAT4"/>
<dbReference type="GO" id="GO:0022857">
    <property type="term" value="F:transmembrane transporter activity"/>
    <property type="evidence" value="ECO:0007669"/>
    <property type="project" value="InterPro"/>
</dbReference>
<evidence type="ECO:0000313" key="9">
    <source>
        <dbReference type="Proteomes" id="UP000612855"/>
    </source>
</evidence>
<evidence type="ECO:0000256" key="6">
    <source>
        <dbReference type="SAM" id="Phobius"/>
    </source>
</evidence>
<dbReference type="PROSITE" id="PS50850">
    <property type="entry name" value="MFS"/>
    <property type="match status" value="1"/>
</dbReference>
<feature type="transmembrane region" description="Helical" evidence="6">
    <location>
        <begin position="362"/>
        <end position="383"/>
    </location>
</feature>
<keyword evidence="5 6" id="KW-0472">Membrane</keyword>
<feature type="transmembrane region" description="Helical" evidence="6">
    <location>
        <begin position="81"/>
        <end position="102"/>
    </location>
</feature>
<name>A0A917AAT4_9RHOB</name>
<protein>
    <submittedName>
        <fullName evidence="8">MFS transporter</fullName>
    </submittedName>
</protein>